<dbReference type="AlphaFoldDB" id="A0A841GPA6"/>
<keyword evidence="5 7" id="KW-1133">Transmembrane helix</keyword>
<feature type="transmembrane region" description="Helical" evidence="7">
    <location>
        <begin position="287"/>
        <end position="304"/>
    </location>
</feature>
<evidence type="ECO:0000256" key="1">
    <source>
        <dbReference type="ARBA" id="ARBA00004651"/>
    </source>
</evidence>
<evidence type="ECO:0000256" key="4">
    <source>
        <dbReference type="ARBA" id="ARBA00022692"/>
    </source>
</evidence>
<gene>
    <name evidence="9" type="ORF">HNR75_002629</name>
</gene>
<name>A0A841GPA6_9GAMM</name>
<evidence type="ECO:0000259" key="8">
    <source>
        <dbReference type="Pfam" id="PF01757"/>
    </source>
</evidence>
<evidence type="ECO:0000256" key="7">
    <source>
        <dbReference type="SAM" id="Phobius"/>
    </source>
</evidence>
<reference evidence="9 10" key="1">
    <citation type="submission" date="2020-08" db="EMBL/GenBank/DDBJ databases">
        <title>Genomic Encyclopedia of Type Strains, Phase IV (KMG-IV): sequencing the most valuable type-strain genomes for metagenomic binning, comparative biology and taxonomic classification.</title>
        <authorList>
            <person name="Goeker M."/>
        </authorList>
    </citation>
    <scope>NUCLEOTIDE SEQUENCE [LARGE SCALE GENOMIC DNA]</scope>
    <source>
        <strain evidence="9 10">DSM 22975</strain>
    </source>
</reference>
<dbReference type="Proteomes" id="UP000585721">
    <property type="component" value="Unassembled WGS sequence"/>
</dbReference>
<dbReference type="Pfam" id="PF01757">
    <property type="entry name" value="Acyl_transf_3"/>
    <property type="match status" value="1"/>
</dbReference>
<keyword evidence="3" id="KW-1003">Cell membrane</keyword>
<keyword evidence="4 7" id="KW-0812">Transmembrane</keyword>
<evidence type="ECO:0000313" key="10">
    <source>
        <dbReference type="Proteomes" id="UP000585721"/>
    </source>
</evidence>
<feature type="transmembrane region" description="Helical" evidence="7">
    <location>
        <begin position="151"/>
        <end position="169"/>
    </location>
</feature>
<dbReference type="GO" id="GO:0016413">
    <property type="term" value="F:O-acetyltransferase activity"/>
    <property type="evidence" value="ECO:0007669"/>
    <property type="project" value="TreeGrafter"/>
</dbReference>
<feature type="transmembrane region" description="Helical" evidence="7">
    <location>
        <begin position="42"/>
        <end position="66"/>
    </location>
</feature>
<feature type="transmembrane region" description="Helical" evidence="7">
    <location>
        <begin position="316"/>
        <end position="336"/>
    </location>
</feature>
<feature type="domain" description="Acyltransferase 3" evidence="8">
    <location>
        <begin position="10"/>
        <end position="330"/>
    </location>
</feature>
<dbReference type="EMBL" id="JACHGR010000009">
    <property type="protein sequence ID" value="MBB6056690.1"/>
    <property type="molecule type" value="Genomic_DNA"/>
</dbReference>
<dbReference type="GO" id="GO:0009246">
    <property type="term" value="P:enterobacterial common antigen biosynthetic process"/>
    <property type="evidence" value="ECO:0007669"/>
    <property type="project" value="TreeGrafter"/>
</dbReference>
<feature type="transmembrane region" description="Helical" evidence="7">
    <location>
        <begin position="189"/>
        <end position="205"/>
    </location>
</feature>
<feature type="transmembrane region" description="Helical" evidence="7">
    <location>
        <begin position="87"/>
        <end position="104"/>
    </location>
</feature>
<feature type="transmembrane region" description="Helical" evidence="7">
    <location>
        <begin position="217"/>
        <end position="238"/>
    </location>
</feature>
<keyword evidence="6 7" id="KW-0472">Membrane</keyword>
<keyword evidence="10" id="KW-1185">Reference proteome</keyword>
<dbReference type="RefSeq" id="WP_188027410.1">
    <property type="nucleotide sequence ID" value="NZ_JACHGR010000009.1"/>
</dbReference>
<organism evidence="9 10">
    <name type="scientific">Tolumonas osonensis</name>
    <dbReference type="NCBI Taxonomy" id="675874"/>
    <lineage>
        <taxon>Bacteria</taxon>
        <taxon>Pseudomonadati</taxon>
        <taxon>Pseudomonadota</taxon>
        <taxon>Gammaproteobacteria</taxon>
        <taxon>Aeromonadales</taxon>
        <taxon>Aeromonadaceae</taxon>
        <taxon>Tolumonas</taxon>
    </lineage>
</organism>
<feature type="transmembrane region" description="Helical" evidence="7">
    <location>
        <begin position="250"/>
        <end position="266"/>
    </location>
</feature>
<evidence type="ECO:0000256" key="2">
    <source>
        <dbReference type="ARBA" id="ARBA00007400"/>
    </source>
</evidence>
<accession>A0A841GPA6</accession>
<dbReference type="PANTHER" id="PTHR40074">
    <property type="entry name" value="O-ACETYLTRANSFERASE WECH"/>
    <property type="match status" value="1"/>
</dbReference>
<comment type="subcellular location">
    <subcellularLocation>
        <location evidence="1">Cell membrane</location>
        <topology evidence="1">Multi-pass membrane protein</topology>
    </subcellularLocation>
</comment>
<evidence type="ECO:0000256" key="3">
    <source>
        <dbReference type="ARBA" id="ARBA00022475"/>
    </source>
</evidence>
<dbReference type="GO" id="GO:0005886">
    <property type="term" value="C:plasma membrane"/>
    <property type="evidence" value="ECO:0007669"/>
    <property type="project" value="UniProtKB-SubCell"/>
</dbReference>
<evidence type="ECO:0000256" key="5">
    <source>
        <dbReference type="ARBA" id="ARBA00022989"/>
    </source>
</evidence>
<sequence>MIMKQNIRIPYWDNWKALAIIAVVAIHASNHTADFSNGSFNWLFGLAFRQLIDFAVPIFFALAGYFSSNSLEQQTKDFYFRRASRILIPYVIWTIIYILIRTPIIPPSPSEILRGLFFGEGIQVGYFVIVLLQFVFLTPIFNMVTEKQIHFLMTVVISLFGVIFTYTFFATNPDFIWSRFPFNALPFFVWYPFYCFGYIVSRYNVEAEIKKLNSIKLFVVLLFSLGLAFIEALFWAYHNNYGFGVSQLKITSFIASITLFIMIVHFSGKLTCMSNSSMFTWLGKNSYSIYLLHLLFLPRIQFIFNKSEWLYSFQPAFIITTILATIICCAGLILVIKCAMPLKVSKNILG</sequence>
<evidence type="ECO:0000313" key="9">
    <source>
        <dbReference type="EMBL" id="MBB6056690.1"/>
    </source>
</evidence>
<comment type="similarity">
    <text evidence="2">Belongs to the acyltransferase 3 family.</text>
</comment>
<dbReference type="PANTHER" id="PTHR40074:SF2">
    <property type="entry name" value="O-ACETYLTRANSFERASE WECH"/>
    <property type="match status" value="1"/>
</dbReference>
<protein>
    <submittedName>
        <fullName evidence="9">Peptidoglycan/LPS O-acetylase OafA/YrhL</fullName>
    </submittedName>
</protein>
<feature type="transmembrane region" description="Helical" evidence="7">
    <location>
        <begin position="124"/>
        <end position="144"/>
    </location>
</feature>
<dbReference type="InterPro" id="IPR002656">
    <property type="entry name" value="Acyl_transf_3_dom"/>
</dbReference>
<evidence type="ECO:0000256" key="6">
    <source>
        <dbReference type="ARBA" id="ARBA00023136"/>
    </source>
</evidence>
<proteinExistence type="inferred from homology"/>
<comment type="caution">
    <text evidence="9">The sequence shown here is derived from an EMBL/GenBank/DDBJ whole genome shotgun (WGS) entry which is preliminary data.</text>
</comment>